<dbReference type="PANTHER" id="PTHR43174">
    <property type="entry name" value="UDP-N-ACETYLGLUCOSAMINE 2-EPIMERASE"/>
    <property type="match status" value="1"/>
</dbReference>
<dbReference type="InterPro" id="IPR029767">
    <property type="entry name" value="WecB-like"/>
</dbReference>
<dbReference type="CDD" id="cd03786">
    <property type="entry name" value="GTB_UDP-GlcNAc_2-Epimerase"/>
    <property type="match status" value="1"/>
</dbReference>
<evidence type="ECO:0000256" key="2">
    <source>
        <dbReference type="ARBA" id="ARBA00023235"/>
    </source>
</evidence>
<evidence type="ECO:0000256" key="9">
    <source>
        <dbReference type="RuleBase" id="RU003513"/>
    </source>
</evidence>
<evidence type="ECO:0000256" key="7">
    <source>
        <dbReference type="ARBA" id="ARBA00060597"/>
    </source>
</evidence>
<dbReference type="PANTHER" id="PTHR43174:SF2">
    <property type="entry name" value="UDP-N-ACETYLGLUCOSAMINE 2-EPIMERASE"/>
    <property type="match status" value="1"/>
</dbReference>
<evidence type="ECO:0000256" key="4">
    <source>
        <dbReference type="ARBA" id="ARBA00038209"/>
    </source>
</evidence>
<dbReference type="Gene3D" id="3.40.50.2000">
    <property type="entry name" value="Glycogen Phosphorylase B"/>
    <property type="match status" value="2"/>
</dbReference>
<comment type="caution">
    <text evidence="11">The sequence shown here is derived from an EMBL/GenBank/DDBJ whole genome shotgun (WGS) entry which is preliminary data.</text>
</comment>
<comment type="similarity">
    <text evidence="4 9">Belongs to the UDP-N-acetylglucosamine 2-epimerase family.</text>
</comment>
<gene>
    <name evidence="11" type="ORF">CE154_001155</name>
</gene>
<dbReference type="NCBIfam" id="TIGR00236">
    <property type="entry name" value="wecB"/>
    <property type="match status" value="1"/>
</dbReference>
<evidence type="ECO:0000313" key="11">
    <source>
        <dbReference type="EMBL" id="RKJ98410.1"/>
    </source>
</evidence>
<comment type="pathway">
    <text evidence="7">Glycan metabolism; exopolysaccharide EPS I biosynthesis.</text>
</comment>
<protein>
    <recommendedName>
        <fullName evidence="8">Probable UDP-N-acetylglucosamine 2-epimerase</fullName>
        <ecNumber evidence="5">5.1.3.14</ecNumber>
    </recommendedName>
</protein>
<dbReference type="InterPro" id="IPR003331">
    <property type="entry name" value="UDP_GlcNAc_Epimerase_2_dom"/>
</dbReference>
<dbReference type="GO" id="GO:0009103">
    <property type="term" value="P:lipopolysaccharide biosynthetic process"/>
    <property type="evidence" value="ECO:0007669"/>
    <property type="project" value="UniProtKB-KW"/>
</dbReference>
<keyword evidence="2 9" id="KW-0413">Isomerase</keyword>
<dbReference type="EC" id="5.1.3.14" evidence="5"/>
<reference evidence="11 12" key="1">
    <citation type="submission" date="2018-09" db="EMBL/GenBank/DDBJ databases">
        <title>Genome comparison of Alicycliphilus sp. BQ1, a polyurethanolytic bacterium, with its closest phylogenetic relatives Alicycliphilus denitrificans BC and K601, unable to attack polyurethane.</title>
        <authorList>
            <person name="Loza-Tavera H."/>
            <person name="Lozano L."/>
            <person name="Cevallos M."/>
            <person name="Maya-Lucas O."/>
            <person name="Garcia-Mena J."/>
            <person name="Hernandez J."/>
        </authorList>
    </citation>
    <scope>NUCLEOTIDE SEQUENCE [LARGE SCALE GENOMIC DNA]</scope>
    <source>
        <strain evidence="11 12">BQ1</strain>
    </source>
</reference>
<evidence type="ECO:0000256" key="6">
    <source>
        <dbReference type="ARBA" id="ARBA00057006"/>
    </source>
</evidence>
<evidence type="ECO:0000256" key="5">
    <source>
        <dbReference type="ARBA" id="ARBA00038858"/>
    </source>
</evidence>
<dbReference type="EMBL" id="NKDB02000001">
    <property type="protein sequence ID" value="RKJ98410.1"/>
    <property type="molecule type" value="Genomic_DNA"/>
</dbReference>
<sequence length="383" mass="41935">MKVMVVFGTRPEAIKMAPLVKALQQAAPVIQTVVCATAQHREMLDQVLRLFEIQPEHDLNVMRPGQDLFDVTANILTGIKPVLAAERPDLVLVHGDTSTTLAASLAAYYVHARVGHVEAGLRTGNKWAPFPEEMNRRITGAVADIHFAPTAAAKANLVRECVPEENIHVTGNTVIDALLAVVGKLRADAALRRRLDMKFAFLKPNRRLILVTGHRRENFGEGFQNICHALADIASAHPDVDVLYPVHLNPNVRQPVRDILAARQLDNVHLIDPVDYLPFVYLMDRSHLIITDSGGVQEEAPSLGKPVLVMRDTTERPEAVQAGTVQLVGTDRQKLASEATRLLADTAAYAAMAQAHNPYGDGLAVQRIVKTLLDIKKEGLHGT</sequence>
<dbReference type="FunFam" id="3.40.50.2000:FF:000043">
    <property type="entry name" value="UDP-N-acetylglucosamine 2-epimerase"/>
    <property type="match status" value="1"/>
</dbReference>
<keyword evidence="1" id="KW-0448">Lipopolysaccharide biosynthesis</keyword>
<organism evidence="11 12">
    <name type="scientific">Alicycliphilus denitrificans</name>
    <dbReference type="NCBI Taxonomy" id="179636"/>
    <lineage>
        <taxon>Bacteria</taxon>
        <taxon>Pseudomonadati</taxon>
        <taxon>Pseudomonadota</taxon>
        <taxon>Betaproteobacteria</taxon>
        <taxon>Burkholderiales</taxon>
        <taxon>Comamonadaceae</taxon>
        <taxon>Alicycliphilus</taxon>
    </lineage>
</organism>
<dbReference type="AlphaFoldDB" id="A0A3R7HQ96"/>
<name>A0A3R7HQ96_9BURK</name>
<dbReference type="Proteomes" id="UP000216225">
    <property type="component" value="Unassembled WGS sequence"/>
</dbReference>
<evidence type="ECO:0000256" key="1">
    <source>
        <dbReference type="ARBA" id="ARBA00022985"/>
    </source>
</evidence>
<accession>A0A3R7HQ96</accession>
<feature type="domain" description="UDP-N-acetylglucosamine 2-epimerase" evidence="10">
    <location>
        <begin position="26"/>
        <end position="372"/>
    </location>
</feature>
<dbReference type="Pfam" id="PF02350">
    <property type="entry name" value="Epimerase_2"/>
    <property type="match status" value="1"/>
</dbReference>
<evidence type="ECO:0000259" key="10">
    <source>
        <dbReference type="Pfam" id="PF02350"/>
    </source>
</evidence>
<comment type="function">
    <text evidence="6">May be involved in synthesis of N-acetyltrideoxygalactose, a component of exopolysaccharide EPS I which functions as a virulence factor.</text>
</comment>
<evidence type="ECO:0000313" key="12">
    <source>
        <dbReference type="Proteomes" id="UP000216225"/>
    </source>
</evidence>
<proteinExistence type="inferred from homology"/>
<dbReference type="RefSeq" id="WP_094434433.1">
    <property type="nucleotide sequence ID" value="NZ_NKDB02000001.1"/>
</dbReference>
<comment type="catalytic activity">
    <reaction evidence="3">
        <text>UDP-N-acetyl-alpha-D-glucosamine = UDP-N-acetyl-alpha-D-mannosamine</text>
        <dbReference type="Rhea" id="RHEA:17213"/>
        <dbReference type="ChEBI" id="CHEBI:57705"/>
        <dbReference type="ChEBI" id="CHEBI:68623"/>
        <dbReference type="EC" id="5.1.3.14"/>
    </reaction>
</comment>
<dbReference type="GO" id="GO:0008761">
    <property type="term" value="F:UDP-N-acetylglucosamine 2-epimerase activity"/>
    <property type="evidence" value="ECO:0007669"/>
    <property type="project" value="UniProtKB-EC"/>
</dbReference>
<dbReference type="SUPFAM" id="SSF53756">
    <property type="entry name" value="UDP-Glycosyltransferase/glycogen phosphorylase"/>
    <property type="match status" value="1"/>
</dbReference>
<evidence type="ECO:0000256" key="3">
    <source>
        <dbReference type="ARBA" id="ARBA00036080"/>
    </source>
</evidence>
<evidence type="ECO:0000256" key="8">
    <source>
        <dbReference type="ARBA" id="ARBA00070970"/>
    </source>
</evidence>